<keyword evidence="8" id="KW-1185">Reference proteome</keyword>
<dbReference type="Pfam" id="PF01555">
    <property type="entry name" value="N6_N4_Mtase"/>
    <property type="match status" value="1"/>
</dbReference>
<keyword evidence="1 6" id="KW-0489">Methyltransferase</keyword>
<dbReference type="InterPro" id="IPR029063">
    <property type="entry name" value="SAM-dependent_MTases_sf"/>
</dbReference>
<feature type="domain" description="DNA methylase N-4/N-6" evidence="4">
    <location>
        <begin position="33"/>
        <end position="248"/>
    </location>
</feature>
<dbReference type="EMBL" id="JAUPEV010000005">
    <property type="protein sequence ID" value="MDO7253134.1"/>
    <property type="molecule type" value="Genomic_DNA"/>
</dbReference>
<dbReference type="InterPro" id="IPR001091">
    <property type="entry name" value="RM_Methyltransferase"/>
</dbReference>
<dbReference type="PRINTS" id="PR00508">
    <property type="entry name" value="S21N4MTFRASE"/>
</dbReference>
<dbReference type="Proteomes" id="UP001240777">
    <property type="component" value="Unassembled WGS sequence"/>
</dbReference>
<evidence type="ECO:0000259" key="4">
    <source>
        <dbReference type="Pfam" id="PF01555"/>
    </source>
</evidence>
<dbReference type="InterPro" id="IPR002941">
    <property type="entry name" value="DNA_methylase_N4/N6"/>
</dbReference>
<comment type="similarity">
    <text evidence="3">Belongs to the N(4)/N(6)-methyltransferase family.</text>
</comment>
<name>A0AA90PJN9_9HELI</name>
<evidence type="ECO:0000256" key="2">
    <source>
        <dbReference type="ARBA" id="ARBA00022679"/>
    </source>
</evidence>
<evidence type="ECO:0000313" key="8">
    <source>
        <dbReference type="Proteomes" id="UP001240777"/>
    </source>
</evidence>
<proteinExistence type="inferred from homology"/>
<accession>A0AA90PJN9</accession>
<keyword evidence="2 6" id="KW-0808">Transferase</keyword>
<dbReference type="Gene3D" id="3.40.50.150">
    <property type="entry name" value="Vaccinia Virus protein VP39"/>
    <property type="match status" value="1"/>
</dbReference>
<protein>
    <recommendedName>
        <fullName evidence="3">Methyltransferase</fullName>
        <ecNumber evidence="3">2.1.1.-</ecNumber>
    </recommendedName>
</protein>
<dbReference type="Proteomes" id="UP001177258">
    <property type="component" value="Unassembled WGS sequence"/>
</dbReference>
<dbReference type="EC" id="2.1.1.-" evidence="3"/>
<dbReference type="GO" id="GO:0003677">
    <property type="term" value="F:DNA binding"/>
    <property type="evidence" value="ECO:0007669"/>
    <property type="project" value="InterPro"/>
</dbReference>
<dbReference type="GO" id="GO:0008170">
    <property type="term" value="F:N-methyltransferase activity"/>
    <property type="evidence" value="ECO:0007669"/>
    <property type="project" value="InterPro"/>
</dbReference>
<organism evidence="6 7">
    <name type="scientific">Helicobacter cappadocius</name>
    <dbReference type="NCBI Taxonomy" id="3063998"/>
    <lineage>
        <taxon>Bacteria</taxon>
        <taxon>Pseudomonadati</taxon>
        <taxon>Campylobacterota</taxon>
        <taxon>Epsilonproteobacteria</taxon>
        <taxon>Campylobacterales</taxon>
        <taxon>Helicobacteraceae</taxon>
        <taxon>Helicobacter</taxon>
    </lineage>
</organism>
<gene>
    <name evidence="5" type="ORF">Q5I04_04320</name>
    <name evidence="6" type="ORF">Q5I06_02945</name>
</gene>
<dbReference type="SUPFAM" id="SSF53335">
    <property type="entry name" value="S-adenosyl-L-methionine-dependent methyltransferases"/>
    <property type="match status" value="1"/>
</dbReference>
<reference evidence="5 7" key="3">
    <citation type="journal article" date="2024" name="Syst. Appl. Microbiol.">
        <title>Helicobacter cappadocius sp. nov., from lizards: The first psychrotrophic Helicobacter species.</title>
        <authorList>
            <person name="Aydin F."/>
            <person name="Tarhane S."/>
            <person name="Karakaya E."/>
            <person name="Abay S."/>
            <person name="Kayman T."/>
            <person name="Guran O."/>
            <person name="Bozkurt E."/>
            <person name="Uzum N."/>
            <person name="Avci A."/>
            <person name="Olgun K."/>
            <person name="Jablonski D."/>
            <person name="Guran C."/>
            <person name="Burcin Saticioglu I."/>
        </authorList>
    </citation>
    <scope>NUCLEOTIDE SEQUENCE [LARGE SCALE GENOMIC DNA]</scope>
    <source>
        <strain evidence="5">Faydin-H75</strain>
        <strain evidence="7">faydin-H76</strain>
    </source>
</reference>
<evidence type="ECO:0000313" key="6">
    <source>
        <dbReference type="EMBL" id="MDP2538740.1"/>
    </source>
</evidence>
<dbReference type="AlphaFoldDB" id="A0AA90PJN9"/>
<sequence>MGDDWNDKNLSKKRAKAGVIGGLPVGMKFDREQGKKLQNFLEPLCIEFYRVLKPGAFCVVFSQRRLYHRSTMALDLAGFEIRDLLGWKYEGQAKAFSQNHFIKKDKKLSEDEKQNLIAELEGLKTPQLKPQIEPMALAQKPKFGTFVENWQKYKVGLLNTKETLDGKFPGNIMEVSKKSRHKETNEKIEHMTIKPVALISHLIRLFTQKGQIVLDPFSGSGSHGVAALENERGFIGFEIEKKYYDISLKRLNKTISR</sequence>
<evidence type="ECO:0000256" key="3">
    <source>
        <dbReference type="RuleBase" id="RU362026"/>
    </source>
</evidence>
<evidence type="ECO:0000313" key="7">
    <source>
        <dbReference type="Proteomes" id="UP001177258"/>
    </source>
</evidence>
<dbReference type="RefSeq" id="WP_305516976.1">
    <property type="nucleotide sequence ID" value="NZ_JAUPEV010000005.1"/>
</dbReference>
<reference evidence="6 8" key="1">
    <citation type="submission" date="2023-07" db="EMBL/GenBank/DDBJ databases">
        <title>Unpublished Manusciprt.</title>
        <authorList>
            <person name="Aydin F."/>
            <person name="Tarhane S."/>
            <person name="Saticioglu I.B."/>
            <person name="Karakaya E."/>
            <person name="Abay S."/>
            <person name="Guran O."/>
            <person name="Bozkurt E."/>
            <person name="Uzum N."/>
            <person name="Olgun K."/>
            <person name="Jablonski D."/>
        </authorList>
    </citation>
    <scope>NUCLEOTIDE SEQUENCE</scope>
    <source>
        <strain evidence="8">faydin-H75</strain>
        <strain evidence="6">Faydin-H76</strain>
    </source>
</reference>
<reference evidence="5" key="2">
    <citation type="submission" date="2023-07" db="EMBL/GenBank/DDBJ databases">
        <authorList>
            <person name="Aydin F."/>
            <person name="Tarhane S."/>
            <person name="Saticioglu I.B."/>
            <person name="Karakaya E."/>
            <person name="Abay S."/>
            <person name="Guran O."/>
            <person name="Bozkurt E."/>
            <person name="Uzum N."/>
            <person name="Olgun K."/>
            <person name="Jablonski D."/>
        </authorList>
    </citation>
    <scope>NUCLEOTIDE SEQUENCE</scope>
    <source>
        <strain evidence="5">Faydin-H75</strain>
    </source>
</reference>
<evidence type="ECO:0000256" key="1">
    <source>
        <dbReference type="ARBA" id="ARBA00022603"/>
    </source>
</evidence>
<evidence type="ECO:0000313" key="5">
    <source>
        <dbReference type="EMBL" id="MDO7253134.1"/>
    </source>
</evidence>
<dbReference type="EMBL" id="JAUYZK010000003">
    <property type="protein sequence ID" value="MDP2538740.1"/>
    <property type="molecule type" value="Genomic_DNA"/>
</dbReference>
<dbReference type="GO" id="GO:0032259">
    <property type="term" value="P:methylation"/>
    <property type="evidence" value="ECO:0007669"/>
    <property type="project" value="UniProtKB-KW"/>
</dbReference>
<comment type="caution">
    <text evidence="6">The sequence shown here is derived from an EMBL/GenBank/DDBJ whole genome shotgun (WGS) entry which is preliminary data.</text>
</comment>